<name>A0ABQ8T2Z7_PERAM</name>
<proteinExistence type="predicted"/>
<protein>
    <submittedName>
        <fullName evidence="1">Uncharacterized protein</fullName>
    </submittedName>
</protein>
<dbReference type="Proteomes" id="UP001148838">
    <property type="component" value="Unassembled WGS sequence"/>
</dbReference>
<dbReference type="Gene3D" id="3.30.420.10">
    <property type="entry name" value="Ribonuclease H-like superfamily/Ribonuclease H"/>
    <property type="match status" value="1"/>
</dbReference>
<gene>
    <name evidence="1" type="ORF">ANN_10680</name>
</gene>
<keyword evidence="2" id="KW-1185">Reference proteome</keyword>
<organism evidence="1 2">
    <name type="scientific">Periplaneta americana</name>
    <name type="common">American cockroach</name>
    <name type="synonym">Blatta americana</name>
    <dbReference type="NCBI Taxonomy" id="6978"/>
    <lineage>
        <taxon>Eukaryota</taxon>
        <taxon>Metazoa</taxon>
        <taxon>Ecdysozoa</taxon>
        <taxon>Arthropoda</taxon>
        <taxon>Hexapoda</taxon>
        <taxon>Insecta</taxon>
        <taxon>Pterygota</taxon>
        <taxon>Neoptera</taxon>
        <taxon>Polyneoptera</taxon>
        <taxon>Dictyoptera</taxon>
        <taxon>Blattodea</taxon>
        <taxon>Blattoidea</taxon>
        <taxon>Blattidae</taxon>
        <taxon>Blattinae</taxon>
        <taxon>Periplaneta</taxon>
    </lineage>
</organism>
<dbReference type="EMBL" id="JAJSOF020000015">
    <property type="protein sequence ID" value="KAJ4440834.1"/>
    <property type="molecule type" value="Genomic_DNA"/>
</dbReference>
<sequence>MFAENHADWNLNQWQSVPFSEEFSYCLTRCDGRLRMWAQPRERLSAACVQEVDKLGTGSIMVWAGIMFGNHTDLVIVPL</sequence>
<accession>A0ABQ8T2Z7</accession>
<evidence type="ECO:0000313" key="2">
    <source>
        <dbReference type="Proteomes" id="UP001148838"/>
    </source>
</evidence>
<evidence type="ECO:0000313" key="1">
    <source>
        <dbReference type="EMBL" id="KAJ4440834.1"/>
    </source>
</evidence>
<reference evidence="1 2" key="1">
    <citation type="journal article" date="2022" name="Allergy">
        <title>Genome assembly and annotation of Periplaneta americana reveal a comprehensive cockroach allergen profile.</title>
        <authorList>
            <person name="Wang L."/>
            <person name="Xiong Q."/>
            <person name="Saelim N."/>
            <person name="Wang L."/>
            <person name="Nong W."/>
            <person name="Wan A.T."/>
            <person name="Shi M."/>
            <person name="Liu X."/>
            <person name="Cao Q."/>
            <person name="Hui J.H.L."/>
            <person name="Sookrung N."/>
            <person name="Leung T.F."/>
            <person name="Tungtrongchitr A."/>
            <person name="Tsui S.K.W."/>
        </authorList>
    </citation>
    <scope>NUCLEOTIDE SEQUENCE [LARGE SCALE GENOMIC DNA]</scope>
    <source>
        <strain evidence="1">PWHHKU_190912</strain>
    </source>
</reference>
<dbReference type="InterPro" id="IPR036397">
    <property type="entry name" value="RNaseH_sf"/>
</dbReference>
<comment type="caution">
    <text evidence="1">The sequence shown here is derived from an EMBL/GenBank/DDBJ whole genome shotgun (WGS) entry which is preliminary data.</text>
</comment>